<evidence type="ECO:0000259" key="6">
    <source>
        <dbReference type="PROSITE" id="PS51686"/>
    </source>
</evidence>
<dbReference type="Gene3D" id="3.40.50.150">
    <property type="entry name" value="Vaccinia Virus protein VP39"/>
    <property type="match status" value="1"/>
</dbReference>
<dbReference type="OrthoDB" id="9810297at2"/>
<comment type="caution">
    <text evidence="5">Lacks conserved residue(s) required for the propagation of feature annotation.</text>
</comment>
<feature type="domain" description="SAM-dependent MTase RsmB/NOP-type" evidence="6">
    <location>
        <begin position="138"/>
        <end position="391"/>
    </location>
</feature>
<evidence type="ECO:0000256" key="4">
    <source>
        <dbReference type="ARBA" id="ARBA00022884"/>
    </source>
</evidence>
<dbReference type="Proteomes" id="UP000199328">
    <property type="component" value="Unassembled WGS sequence"/>
</dbReference>
<organism evidence="7 8">
    <name type="scientific">Meinhardsimonia xiamenensis</name>
    <dbReference type="NCBI Taxonomy" id="990712"/>
    <lineage>
        <taxon>Bacteria</taxon>
        <taxon>Pseudomonadati</taxon>
        <taxon>Pseudomonadota</taxon>
        <taxon>Alphaproteobacteria</taxon>
        <taxon>Rhodobacterales</taxon>
        <taxon>Paracoccaceae</taxon>
        <taxon>Meinhardsimonia</taxon>
    </lineage>
</organism>
<evidence type="ECO:0000256" key="5">
    <source>
        <dbReference type="PROSITE-ProRule" id="PRU01023"/>
    </source>
</evidence>
<dbReference type="AlphaFoldDB" id="A0A1G9D7U4"/>
<keyword evidence="1 5" id="KW-0489">Methyltransferase</keyword>
<dbReference type="InterPro" id="IPR001678">
    <property type="entry name" value="MeTrfase_RsmB-F_NOP2_dom"/>
</dbReference>
<dbReference type="GO" id="GO:0001510">
    <property type="term" value="P:RNA methylation"/>
    <property type="evidence" value="ECO:0007669"/>
    <property type="project" value="InterPro"/>
</dbReference>
<feature type="binding site" evidence="5">
    <location>
        <position position="251"/>
    </location>
    <ligand>
        <name>S-adenosyl-L-methionine</name>
        <dbReference type="ChEBI" id="CHEBI:59789"/>
    </ligand>
</feature>
<dbReference type="Pfam" id="PF22458">
    <property type="entry name" value="RsmF-B_ferredox"/>
    <property type="match status" value="1"/>
</dbReference>
<keyword evidence="2 5" id="KW-0808">Transferase</keyword>
<evidence type="ECO:0000256" key="3">
    <source>
        <dbReference type="ARBA" id="ARBA00022691"/>
    </source>
</evidence>
<sequence length="391" mass="41740">MTPAARAAAAIELIDAWAEGAPVERLLTNWARAARYAGSSDRRAVRDLVFDVLRRRRSAGWMGGGESGRALVLGLCRLEGIAPDSLFTGAAHAPAPLSGIERESPAPLADAPLPVRLDWPDWLWEAAVASLGEALEPALEALRHRAPVTVRVNLARMSREEALARLAEAGLAARPVHGVSGAVVIEGEARGLKGLDLWRDGLIELQDAASQALVEALPLVPGMRVLDLCAGGGGKTLAMAARAEIAVFAHDAHPARMRDLPRRASRAGIAPRILPEPKAPERHAPYDVVLADVPCSGSGAWARNPEGKWRLTRDGFEQLVATQRGILARAAALVRPGGALAYATCSLLDSENRDQIARLLARSTGWTLEQERRWLPGAPGDGFYLAVLRKA</sequence>
<feature type="active site" description="Nucleophile" evidence="5">
    <location>
        <position position="345"/>
    </location>
</feature>
<name>A0A1G9D7U4_9RHOB</name>
<gene>
    <name evidence="7" type="ORF">SAMN05216257_103381</name>
</gene>
<dbReference type="InterPro" id="IPR023267">
    <property type="entry name" value="RCMT"/>
</dbReference>
<protein>
    <submittedName>
        <fullName evidence="7">16S rRNA (Cytosine967-C5)-methyltransferase</fullName>
    </submittedName>
</protein>
<dbReference type="Pfam" id="PF01189">
    <property type="entry name" value="Methyltr_RsmB-F"/>
    <property type="match status" value="1"/>
</dbReference>
<keyword evidence="3 5" id="KW-0949">S-adenosyl-L-methionine</keyword>
<dbReference type="GO" id="GO:0003723">
    <property type="term" value="F:RNA binding"/>
    <property type="evidence" value="ECO:0007669"/>
    <property type="project" value="UniProtKB-UniRule"/>
</dbReference>
<dbReference type="RefSeq" id="WP_092500135.1">
    <property type="nucleotide sequence ID" value="NZ_FNFV01000003.1"/>
</dbReference>
<feature type="binding site" evidence="5">
    <location>
        <position position="292"/>
    </location>
    <ligand>
        <name>S-adenosyl-L-methionine</name>
        <dbReference type="ChEBI" id="CHEBI:59789"/>
    </ligand>
</feature>
<dbReference type="PANTHER" id="PTHR22807:SF53">
    <property type="entry name" value="RIBOSOMAL RNA SMALL SUBUNIT METHYLTRANSFERASE B-RELATED"/>
    <property type="match status" value="1"/>
</dbReference>
<dbReference type="SUPFAM" id="SSF53335">
    <property type="entry name" value="S-adenosyl-L-methionine-dependent methyltransferases"/>
    <property type="match status" value="1"/>
</dbReference>
<reference evidence="8" key="1">
    <citation type="submission" date="2016-10" db="EMBL/GenBank/DDBJ databases">
        <authorList>
            <person name="Varghese N."/>
            <person name="Submissions S."/>
        </authorList>
    </citation>
    <scope>NUCLEOTIDE SEQUENCE [LARGE SCALE GENOMIC DNA]</scope>
    <source>
        <strain evidence="8">CGMCC 1.10789</strain>
    </source>
</reference>
<keyword evidence="8" id="KW-1185">Reference proteome</keyword>
<dbReference type="CDD" id="cd02440">
    <property type="entry name" value="AdoMet_MTases"/>
    <property type="match status" value="1"/>
</dbReference>
<dbReference type="STRING" id="990712.SAMN05216257_103381"/>
<dbReference type="Gene3D" id="3.30.70.1170">
    <property type="entry name" value="Sun protein, domain 3"/>
    <property type="match status" value="1"/>
</dbReference>
<evidence type="ECO:0000313" key="7">
    <source>
        <dbReference type="EMBL" id="SDK59968.1"/>
    </source>
</evidence>
<dbReference type="InterPro" id="IPR054728">
    <property type="entry name" value="RsmB-like_ferredoxin"/>
</dbReference>
<dbReference type="EMBL" id="FNFV01000003">
    <property type="protein sequence ID" value="SDK59968.1"/>
    <property type="molecule type" value="Genomic_DNA"/>
</dbReference>
<evidence type="ECO:0000256" key="1">
    <source>
        <dbReference type="ARBA" id="ARBA00022603"/>
    </source>
</evidence>
<dbReference type="PANTHER" id="PTHR22807">
    <property type="entry name" value="NOP2 YEAST -RELATED NOL1/NOP2/FMU SUN DOMAIN-CONTAINING"/>
    <property type="match status" value="1"/>
</dbReference>
<dbReference type="PRINTS" id="PR02008">
    <property type="entry name" value="RCMTFAMILY"/>
</dbReference>
<proteinExistence type="inferred from homology"/>
<comment type="similarity">
    <text evidence="5">Belongs to the class I-like SAM-binding methyltransferase superfamily. RsmB/NOP family.</text>
</comment>
<dbReference type="InterPro" id="IPR029063">
    <property type="entry name" value="SAM-dependent_MTases_sf"/>
</dbReference>
<accession>A0A1G9D7U4</accession>
<dbReference type="GO" id="GO:0008173">
    <property type="term" value="F:RNA methyltransferase activity"/>
    <property type="evidence" value="ECO:0007669"/>
    <property type="project" value="InterPro"/>
</dbReference>
<dbReference type="PROSITE" id="PS51686">
    <property type="entry name" value="SAM_MT_RSMB_NOP"/>
    <property type="match status" value="1"/>
</dbReference>
<dbReference type="InterPro" id="IPR049560">
    <property type="entry name" value="MeTrfase_RsmB-F_NOP2_cat"/>
</dbReference>
<keyword evidence="4 5" id="KW-0694">RNA-binding</keyword>
<evidence type="ECO:0000256" key="2">
    <source>
        <dbReference type="ARBA" id="ARBA00022679"/>
    </source>
</evidence>
<evidence type="ECO:0000313" key="8">
    <source>
        <dbReference type="Proteomes" id="UP000199328"/>
    </source>
</evidence>